<dbReference type="AlphaFoldDB" id="A0A1Z5J6A3"/>
<name>A0A1Z5J6A3_FISSO</name>
<proteinExistence type="predicted"/>
<keyword evidence="3" id="KW-1185">Reference proteome</keyword>
<evidence type="ECO:0000256" key="1">
    <source>
        <dbReference type="SAM" id="MobiDB-lite"/>
    </source>
</evidence>
<dbReference type="OrthoDB" id="45845at2759"/>
<reference evidence="2 3" key="1">
    <citation type="journal article" date="2015" name="Plant Cell">
        <title>Oil accumulation by the oleaginous diatom Fistulifera solaris as revealed by the genome and transcriptome.</title>
        <authorList>
            <person name="Tanaka T."/>
            <person name="Maeda Y."/>
            <person name="Veluchamy A."/>
            <person name="Tanaka M."/>
            <person name="Abida H."/>
            <person name="Marechal E."/>
            <person name="Bowler C."/>
            <person name="Muto M."/>
            <person name="Sunaga Y."/>
            <person name="Tanaka M."/>
            <person name="Yoshino T."/>
            <person name="Taniguchi T."/>
            <person name="Fukuda Y."/>
            <person name="Nemoto M."/>
            <person name="Matsumoto M."/>
            <person name="Wong P.S."/>
            <person name="Aburatani S."/>
            <person name="Fujibuchi W."/>
        </authorList>
    </citation>
    <scope>NUCLEOTIDE SEQUENCE [LARGE SCALE GENOMIC DNA]</scope>
    <source>
        <strain evidence="2 3">JPCC DA0580</strain>
    </source>
</reference>
<comment type="caution">
    <text evidence="2">The sequence shown here is derived from an EMBL/GenBank/DDBJ whole genome shotgun (WGS) entry which is preliminary data.</text>
</comment>
<dbReference type="InParanoid" id="A0A1Z5J6A3"/>
<evidence type="ECO:0000313" key="2">
    <source>
        <dbReference type="EMBL" id="GAX09510.1"/>
    </source>
</evidence>
<accession>A0A1Z5J6A3</accession>
<protein>
    <submittedName>
        <fullName evidence="2">Uncharacterized protein</fullName>
    </submittedName>
</protein>
<dbReference type="EMBL" id="BDSP01000007">
    <property type="protein sequence ID" value="GAX09510.1"/>
    <property type="molecule type" value="Genomic_DNA"/>
</dbReference>
<sequence>MAADVLTVNQPCVLCCHKSVMLVQERHLMSMPPFAPHDTAEDSPRSQARGFAEAAKGDTEHSVNNLTQPDAIMQMLASQLTNQRGYNYPGSQQSQLSLALSKRPMELQDDLVNHQKRRRVDVASSEHGNMVDIRGLLNTLANRQHANMMPHSGVDDAIRLHAERLMQEQVARNRNLLAQLASPNLTSLWQTQQQLQISNFATNELLGVNQDNLRHQAAHAVRNMHMAELEARKLNNVAAPNQPFLSGNTNMDMMQKIGPYQSLKGLASPSKDAEAVGSPVPKGRVLYLPLCEETCSEPYFKRPMFPLGIDEDPNWLSDFHCFVRNELVEVFRASHEDVKLRNNSIAYQQVGLRCRFCAHMAPTSRAGRSSAFPSSLRQIYQSFTMMLRDHFGHCDVIPAATQERFATLKDKPAQGATDSKRYWIYSAMKAGMTDSPKGIVITERSVAAGASAPSFGLPAGQPWTDDAYRNISLISPNDRNLTSEFLYILMSQVQFIRLTEAERIGNRRSLRLGLPGFGCRYCCEHKRLGLCRLFPARRRTLPSKVNDIYDHLRRCSVCPQAVKDQLERTKHQFANEFDADQGGQREFFDRIWMRLGHGSSES</sequence>
<dbReference type="Proteomes" id="UP000198406">
    <property type="component" value="Unassembled WGS sequence"/>
</dbReference>
<feature type="region of interest" description="Disordered" evidence="1">
    <location>
        <begin position="34"/>
        <end position="63"/>
    </location>
</feature>
<gene>
    <name evidence="2" type="ORF">FisN_6Lh101</name>
</gene>
<organism evidence="2 3">
    <name type="scientific">Fistulifera solaris</name>
    <name type="common">Oleaginous diatom</name>
    <dbReference type="NCBI Taxonomy" id="1519565"/>
    <lineage>
        <taxon>Eukaryota</taxon>
        <taxon>Sar</taxon>
        <taxon>Stramenopiles</taxon>
        <taxon>Ochrophyta</taxon>
        <taxon>Bacillariophyta</taxon>
        <taxon>Bacillariophyceae</taxon>
        <taxon>Bacillariophycidae</taxon>
        <taxon>Naviculales</taxon>
        <taxon>Naviculaceae</taxon>
        <taxon>Fistulifera</taxon>
    </lineage>
</organism>
<evidence type="ECO:0000313" key="3">
    <source>
        <dbReference type="Proteomes" id="UP000198406"/>
    </source>
</evidence>